<dbReference type="OrthoDB" id="9776077at2"/>
<dbReference type="GO" id="GO:0016772">
    <property type="term" value="F:transferase activity, transferring phosphorus-containing groups"/>
    <property type="evidence" value="ECO:0007669"/>
    <property type="project" value="InterPro"/>
</dbReference>
<organism evidence="3 4">
    <name type="scientific">Rhodohalobacter barkolensis</name>
    <dbReference type="NCBI Taxonomy" id="2053187"/>
    <lineage>
        <taxon>Bacteria</taxon>
        <taxon>Pseudomonadati</taxon>
        <taxon>Balneolota</taxon>
        <taxon>Balneolia</taxon>
        <taxon>Balneolales</taxon>
        <taxon>Balneolaceae</taxon>
        <taxon>Rhodohalobacter</taxon>
    </lineage>
</organism>
<evidence type="ECO:0000259" key="1">
    <source>
        <dbReference type="Pfam" id="PF11380"/>
    </source>
</evidence>
<reference evidence="3 4" key="1">
    <citation type="submission" date="2017-11" db="EMBL/GenBank/DDBJ databases">
        <title>Rhodohalobacter 15182 sp. nov., isolated from a salt lake.</title>
        <authorList>
            <person name="Han S."/>
        </authorList>
    </citation>
    <scope>NUCLEOTIDE SEQUENCE [LARGE SCALE GENOMIC DNA]</scope>
    <source>
        <strain evidence="3 4">15182</strain>
    </source>
</reference>
<gene>
    <name evidence="3" type="ORF">CWD77_07280</name>
</gene>
<sequence length="342" mass="39738">MGSKNHSSDEVDAVITWVDGSDPAHAAKRANTLKKSGKGSPNKLPTGHYSTRFLDNGELFYCVASLRKNAPWIRNIFIVTDNQVPDFINPQIQQQSGIRIVDHKEIFKSYEWALPTFNSLTIETAVWRIPDLSENFIYLNDDFILCSPVSKDDFFQDGNVILRGKWKTMTHYGPTRLKLNNLFSRFVKKFLGITRSLNLLTQIRSARLADFKEKYFYTPHVPHPIRKQTVKGYYQNHPKIFEENIKYSFRDTNQHTIQYLANHLEIKNGSAILKPNNNAVLINGEMDLKYSIHRKIKQISNEEVKFLCIQGFEAMDWEIQNRLQQLFEKMFPSIKKCKSTKV</sequence>
<dbReference type="RefSeq" id="WP_101072979.1">
    <property type="nucleotide sequence ID" value="NZ_PISP01000001.1"/>
</dbReference>
<feature type="domain" description="Stealth protein CR1 conserved region 1" evidence="2">
    <location>
        <begin position="11"/>
        <end position="36"/>
    </location>
</feature>
<evidence type="ECO:0000313" key="4">
    <source>
        <dbReference type="Proteomes" id="UP000233398"/>
    </source>
</evidence>
<dbReference type="PANTHER" id="PTHR47452">
    <property type="entry name" value="PUTATIVE-RELATED"/>
    <property type="match status" value="1"/>
</dbReference>
<dbReference type="AlphaFoldDB" id="A0A2N0VMM9"/>
<dbReference type="InterPro" id="IPR031358">
    <property type="entry name" value="Stealth_CR1"/>
</dbReference>
<dbReference type="Pfam" id="PF17101">
    <property type="entry name" value="Stealth_CR1"/>
    <property type="match status" value="1"/>
</dbReference>
<accession>A0A2N0VMM9</accession>
<evidence type="ECO:0000313" key="3">
    <source>
        <dbReference type="EMBL" id="PKD45404.1"/>
    </source>
</evidence>
<dbReference type="Pfam" id="PF11380">
    <property type="entry name" value="Stealth_CR2"/>
    <property type="match status" value="1"/>
</dbReference>
<dbReference type="PANTHER" id="PTHR47452:SF2">
    <property type="entry name" value="GLYCOSYLTRANSFERASE"/>
    <property type="match status" value="1"/>
</dbReference>
<comment type="caution">
    <text evidence="3">The sequence shown here is derived from an EMBL/GenBank/DDBJ whole genome shotgun (WGS) entry which is preliminary data.</text>
</comment>
<evidence type="ECO:0000259" key="2">
    <source>
        <dbReference type="Pfam" id="PF17101"/>
    </source>
</evidence>
<dbReference type="InterPro" id="IPR021520">
    <property type="entry name" value="Stealth_CR2"/>
</dbReference>
<proteinExistence type="predicted"/>
<dbReference type="Proteomes" id="UP000233398">
    <property type="component" value="Unassembled WGS sequence"/>
</dbReference>
<name>A0A2N0VMM9_9BACT</name>
<protein>
    <submittedName>
        <fullName evidence="3">Capsular biosynthesis protein</fullName>
    </submittedName>
</protein>
<feature type="domain" description="Stealth protein CR2 conserved region 2" evidence="1">
    <location>
        <begin position="52"/>
        <end position="158"/>
    </location>
</feature>
<dbReference type="InterPro" id="IPR053362">
    <property type="entry name" value="RPS_phosphotransferase_WefF"/>
</dbReference>
<keyword evidence="4" id="KW-1185">Reference proteome</keyword>
<dbReference type="EMBL" id="PISP01000001">
    <property type="protein sequence ID" value="PKD45404.1"/>
    <property type="molecule type" value="Genomic_DNA"/>
</dbReference>